<keyword evidence="1" id="KW-0812">Transmembrane</keyword>
<evidence type="ECO:0000313" key="3">
    <source>
        <dbReference type="Proteomes" id="UP000548476"/>
    </source>
</evidence>
<organism evidence="2 3">
    <name type="scientific">Phytomonospora endophytica</name>
    <dbReference type="NCBI Taxonomy" id="714109"/>
    <lineage>
        <taxon>Bacteria</taxon>
        <taxon>Bacillati</taxon>
        <taxon>Actinomycetota</taxon>
        <taxon>Actinomycetes</taxon>
        <taxon>Micromonosporales</taxon>
        <taxon>Micromonosporaceae</taxon>
        <taxon>Phytomonospora</taxon>
    </lineage>
</organism>
<comment type="caution">
    <text evidence="2">The sequence shown here is derived from an EMBL/GenBank/DDBJ whole genome shotgun (WGS) entry which is preliminary data.</text>
</comment>
<dbReference type="AlphaFoldDB" id="A0A841FGC2"/>
<evidence type="ECO:0000313" key="2">
    <source>
        <dbReference type="EMBL" id="MBB6036381.1"/>
    </source>
</evidence>
<reference evidence="2 3" key="1">
    <citation type="submission" date="2020-08" db="EMBL/GenBank/DDBJ databases">
        <title>Genomic Encyclopedia of Type Strains, Phase IV (KMG-IV): sequencing the most valuable type-strain genomes for metagenomic binning, comparative biology and taxonomic classification.</title>
        <authorList>
            <person name="Goeker M."/>
        </authorList>
    </citation>
    <scope>NUCLEOTIDE SEQUENCE [LARGE SCALE GENOMIC DNA]</scope>
    <source>
        <strain evidence="2 3">YIM 65646</strain>
    </source>
</reference>
<gene>
    <name evidence="2" type="ORF">HNR73_004252</name>
</gene>
<keyword evidence="1" id="KW-0472">Membrane</keyword>
<protein>
    <submittedName>
        <fullName evidence="2">Uncharacterized protein</fullName>
    </submittedName>
</protein>
<keyword evidence="1" id="KW-1133">Transmembrane helix</keyword>
<keyword evidence="3" id="KW-1185">Reference proteome</keyword>
<accession>A0A841FGC2</accession>
<name>A0A841FGC2_9ACTN</name>
<sequence>MSRADLRFLLKVIALVLLVVAGGVIAGFKIFAGGPDPVSLDCEDLAAEASSGVTYPVAEPVLERQTSDSARWCEFAGVGPDGTRDVVRVTVERFEGAAPSTVDGCAAAVEFPVRDGRGCLTNVDGAGTPGANGAIATIVLASGDLRVQVDARMSAVTLTRLEGLAVGAGQGLEAFVLADLARFAEAARELAGQ</sequence>
<proteinExistence type="predicted"/>
<feature type="transmembrane region" description="Helical" evidence="1">
    <location>
        <begin position="12"/>
        <end position="32"/>
    </location>
</feature>
<evidence type="ECO:0000256" key="1">
    <source>
        <dbReference type="SAM" id="Phobius"/>
    </source>
</evidence>
<dbReference type="Proteomes" id="UP000548476">
    <property type="component" value="Unassembled WGS sequence"/>
</dbReference>
<dbReference type="RefSeq" id="WP_184789237.1">
    <property type="nucleotide sequence ID" value="NZ_BONT01000028.1"/>
</dbReference>
<dbReference type="EMBL" id="JACHGT010000009">
    <property type="protein sequence ID" value="MBB6036381.1"/>
    <property type="molecule type" value="Genomic_DNA"/>
</dbReference>